<dbReference type="InterPro" id="IPR035986">
    <property type="entry name" value="PKD_dom_sf"/>
</dbReference>
<accession>A0A2S7KV46</accession>
<evidence type="ECO:0000259" key="2">
    <source>
        <dbReference type="Pfam" id="PF00801"/>
    </source>
</evidence>
<reference evidence="5 6" key="1">
    <citation type="submission" date="2016-11" db="EMBL/GenBank/DDBJ databases">
        <title>Trade-off between light-utilization and light-protection in marine flavobacteria.</title>
        <authorList>
            <person name="Kumagai Y."/>
        </authorList>
    </citation>
    <scope>NUCLEOTIDE SEQUENCE [LARGE SCALE GENOMIC DNA]</scope>
    <source>
        <strain evidence="5 6">ATCC 700397</strain>
    </source>
</reference>
<feature type="domain" description="CBM-cenC" evidence="3">
    <location>
        <begin position="538"/>
        <end position="666"/>
    </location>
</feature>
<dbReference type="Gene3D" id="2.60.40.10">
    <property type="entry name" value="Immunoglobulins"/>
    <property type="match status" value="2"/>
</dbReference>
<evidence type="ECO:0008006" key="7">
    <source>
        <dbReference type="Google" id="ProtNLM"/>
    </source>
</evidence>
<dbReference type="Gene3D" id="2.60.120.260">
    <property type="entry name" value="Galactose-binding domain-like"/>
    <property type="match status" value="3"/>
</dbReference>
<dbReference type="EMBL" id="MQUA01000013">
    <property type="protein sequence ID" value="PQB06497.1"/>
    <property type="molecule type" value="Genomic_DNA"/>
</dbReference>
<organism evidence="5 6">
    <name type="scientific">Polaribacter filamentus</name>
    <dbReference type="NCBI Taxonomy" id="53483"/>
    <lineage>
        <taxon>Bacteria</taxon>
        <taxon>Pseudomonadati</taxon>
        <taxon>Bacteroidota</taxon>
        <taxon>Flavobacteriia</taxon>
        <taxon>Flavobacteriales</taxon>
        <taxon>Flavobacteriaceae</taxon>
    </lineage>
</organism>
<dbReference type="SUPFAM" id="SSF49299">
    <property type="entry name" value="PKD domain"/>
    <property type="match status" value="1"/>
</dbReference>
<evidence type="ECO:0000256" key="1">
    <source>
        <dbReference type="ARBA" id="ARBA00022801"/>
    </source>
</evidence>
<evidence type="ECO:0000259" key="4">
    <source>
        <dbReference type="Pfam" id="PF16403"/>
    </source>
</evidence>
<evidence type="ECO:0000313" key="6">
    <source>
        <dbReference type="Proteomes" id="UP000239522"/>
    </source>
</evidence>
<keyword evidence="6" id="KW-1185">Reference proteome</keyword>
<dbReference type="InterPro" id="IPR032179">
    <property type="entry name" value="Cry22Aa_Ig-like"/>
</dbReference>
<dbReference type="Pfam" id="PF02018">
    <property type="entry name" value="CBM_4_9"/>
    <property type="match status" value="1"/>
</dbReference>
<sequence length="697" mass="73416">MKLVLKNSKLIAFFLMAIIYVGCSEDVVELPKMTAGFTYTLNENKGTVEFINISENATTYSWDFGDEIPVVPASTSLEVNPIKSYMNGTYTVILKAMNAAGAISYFEDIIVINMPLPLGLPMTFDNDNVNYSATAFDGVAYEVVENPAPGGSNDVASMVASITNSGAAYEGLFFELQTVIDLTTNNTIRMNFWSDAAVSILLKLEQGTAFKEVPVNHTGSGWEELQFTFTTSASYSKLVVFVDPTGTKGGTFYMDDIVQVSLGDAPVITLIGDASIRLAQGDPYTEQGATASDTEDGDVTSTIVIGGDTVDTNTLGTYAVTYMVIDSDGNTTVTARNVQVIAPGVCDVDEAQSVSAADLNVTMASAVTIIEDGATFQIIDNPDFDNAINTSCKVGKVTKQGVAAWDNIQLNLNAKLDFNSNSGLKIKVWSARPNTAVLIKLEEIGNQGNSKEIGTMTTSVTSGWEELTYAVGSGESNKFNKVVIFFDLNANNTSTYYFDDLKLYGDGSGTGTGGGGNTIGGGDGCAGTTTCPAAPAGELLFNGNFEACDCDWQLLDAVGSTISTSINNGGSKSGQIQGRAGVAVGLKQERLGVGTIQPNTTYTVTYDIKASGAFGEGGVFKAFTFSEPAEGTNSGATLHTLTAATTSMSSNWERKSYEFTTPAGAAQVAGGLSFLIEIVNSTANATINIDNVVLKIK</sequence>
<keyword evidence="1" id="KW-0378">Hydrolase</keyword>
<dbReference type="AlphaFoldDB" id="A0A2S7KV46"/>
<dbReference type="Pfam" id="PF16403">
    <property type="entry name" value="Bact_surface_Ig-like"/>
    <property type="match status" value="1"/>
</dbReference>
<protein>
    <recommendedName>
        <fullName evidence="7">PKD domain-containing protein</fullName>
    </recommendedName>
</protein>
<evidence type="ECO:0000259" key="3">
    <source>
        <dbReference type="Pfam" id="PF02018"/>
    </source>
</evidence>
<feature type="domain" description="Pesticidal crystal protein Cry22Aa Ig-like" evidence="4">
    <location>
        <begin position="268"/>
        <end position="340"/>
    </location>
</feature>
<comment type="caution">
    <text evidence="5">The sequence shown here is derived from an EMBL/GenBank/DDBJ whole genome shotgun (WGS) entry which is preliminary data.</text>
</comment>
<dbReference type="OrthoDB" id="9757947at2"/>
<name>A0A2S7KV46_9FLAO</name>
<dbReference type="RefSeq" id="WP_104808750.1">
    <property type="nucleotide sequence ID" value="NZ_MQUA01000013.1"/>
</dbReference>
<gene>
    <name evidence="5" type="ORF">BST83_04430</name>
</gene>
<dbReference type="InterPro" id="IPR003305">
    <property type="entry name" value="CenC_carb-bd"/>
</dbReference>
<feature type="domain" description="PKD" evidence="2">
    <location>
        <begin position="45"/>
        <end position="102"/>
    </location>
</feature>
<dbReference type="InterPro" id="IPR000601">
    <property type="entry name" value="PKD_dom"/>
</dbReference>
<proteinExistence type="predicted"/>
<dbReference type="CDD" id="cd00146">
    <property type="entry name" value="PKD"/>
    <property type="match status" value="1"/>
</dbReference>
<dbReference type="InterPro" id="IPR008979">
    <property type="entry name" value="Galactose-bd-like_sf"/>
</dbReference>
<evidence type="ECO:0000313" key="5">
    <source>
        <dbReference type="EMBL" id="PQB06497.1"/>
    </source>
</evidence>
<dbReference type="Pfam" id="PF00801">
    <property type="entry name" value="PKD"/>
    <property type="match status" value="1"/>
</dbReference>
<dbReference type="Proteomes" id="UP000239522">
    <property type="component" value="Unassembled WGS sequence"/>
</dbReference>
<dbReference type="GO" id="GO:0016798">
    <property type="term" value="F:hydrolase activity, acting on glycosyl bonds"/>
    <property type="evidence" value="ECO:0007669"/>
    <property type="project" value="InterPro"/>
</dbReference>
<dbReference type="InterPro" id="IPR013783">
    <property type="entry name" value="Ig-like_fold"/>
</dbReference>
<dbReference type="SUPFAM" id="SSF49785">
    <property type="entry name" value="Galactose-binding domain-like"/>
    <property type="match status" value="1"/>
</dbReference>